<keyword evidence="2" id="KW-1185">Reference proteome</keyword>
<sequence length="142" mass="15903">MFGKDPCIKARSPNLRSKIDLVSGDSNAWAELSSNIPRLTSEMLLHFLNRYRSDTKFRPLLARMNNPAGASFRVRQIQGPAIRHINANDEARGSCHNTVCSRNREVWSLFDYGHLISMHLLGNTHGSLLKAHLSGVLVMPIP</sequence>
<name>A0A1T4XMG2_9BACT</name>
<reference evidence="2" key="1">
    <citation type="submission" date="2017-02" db="EMBL/GenBank/DDBJ databases">
        <authorList>
            <person name="Varghese N."/>
            <person name="Submissions S."/>
        </authorList>
    </citation>
    <scope>NUCLEOTIDE SEQUENCE [LARGE SCALE GENOMIC DNA]</scope>
    <source>
        <strain evidence="2">ATCC 700200</strain>
    </source>
</reference>
<gene>
    <name evidence="1" type="ORF">SAMN02745166_01741</name>
</gene>
<evidence type="ECO:0000313" key="2">
    <source>
        <dbReference type="Proteomes" id="UP000190774"/>
    </source>
</evidence>
<protein>
    <submittedName>
        <fullName evidence="1">Uncharacterized protein</fullName>
    </submittedName>
</protein>
<proteinExistence type="predicted"/>
<dbReference type="EMBL" id="FUYE01000004">
    <property type="protein sequence ID" value="SKA90740.1"/>
    <property type="molecule type" value="Genomic_DNA"/>
</dbReference>
<evidence type="ECO:0000313" key="1">
    <source>
        <dbReference type="EMBL" id="SKA90740.1"/>
    </source>
</evidence>
<accession>A0A1T4XMG2</accession>
<organism evidence="1 2">
    <name type="scientific">Prosthecobacter debontii</name>
    <dbReference type="NCBI Taxonomy" id="48467"/>
    <lineage>
        <taxon>Bacteria</taxon>
        <taxon>Pseudomonadati</taxon>
        <taxon>Verrucomicrobiota</taxon>
        <taxon>Verrucomicrobiia</taxon>
        <taxon>Verrucomicrobiales</taxon>
        <taxon>Verrucomicrobiaceae</taxon>
        <taxon>Prosthecobacter</taxon>
    </lineage>
</organism>
<dbReference type="Proteomes" id="UP000190774">
    <property type="component" value="Unassembled WGS sequence"/>
</dbReference>
<dbReference type="AlphaFoldDB" id="A0A1T4XMG2"/>